<dbReference type="Proteomes" id="UP000296352">
    <property type="component" value="Chromosome"/>
</dbReference>
<evidence type="ECO:0000313" key="2">
    <source>
        <dbReference type="EMBL" id="QCB28813.1"/>
    </source>
</evidence>
<feature type="domain" description="SAV-6107-like HEPN" evidence="1">
    <location>
        <begin position="51"/>
        <end position="136"/>
    </location>
</feature>
<gene>
    <name evidence="2" type="ORF">CENDO_07695</name>
</gene>
<reference evidence="2 3" key="1">
    <citation type="submission" date="2019-04" db="EMBL/GenBank/DDBJ databases">
        <title>Corynebacterium endometrii sp. nov., isolated from the uterus of a cow with endometritis.</title>
        <authorList>
            <person name="Ballas P."/>
            <person name="Ruckert C."/>
            <person name="Wagener K."/>
            <person name="Drillich M."/>
            <person name="Kaempfer P."/>
            <person name="Busse H.-J."/>
            <person name="Ehling-Schulz M."/>
        </authorList>
    </citation>
    <scope>NUCLEOTIDE SEQUENCE [LARGE SCALE GENOMIC DNA]</scope>
    <source>
        <strain evidence="2 3">LMM-1653</strain>
    </source>
</reference>
<sequence>MAQVISATTKFGAGAARQGGAKRQRFLTQAEGLLAEARALAAEGRGDEALELSYQAALRTAGARVAVSAVARRKRKPSSAWEQLALVDAAGKRWADEFKAFSRLRSRVVSGLDGNVEQVTVFELMDLTAQFKEAVEMDFVVDSAAA</sequence>
<evidence type="ECO:0000259" key="1">
    <source>
        <dbReference type="Pfam" id="PF18726"/>
    </source>
</evidence>
<dbReference type="EMBL" id="CP039247">
    <property type="protein sequence ID" value="QCB28813.1"/>
    <property type="molecule type" value="Genomic_DNA"/>
</dbReference>
<evidence type="ECO:0000313" key="3">
    <source>
        <dbReference type="Proteomes" id="UP000296352"/>
    </source>
</evidence>
<dbReference type="InterPro" id="IPR040891">
    <property type="entry name" value="HEPN_SAV_6107"/>
</dbReference>
<dbReference type="AlphaFoldDB" id="A0A4P7QGS9"/>
<dbReference type="OrthoDB" id="4421226at2"/>
<name>A0A4P7QGS9_9CORY</name>
<dbReference type="Pfam" id="PF18726">
    <property type="entry name" value="HEPN_SAV_6107"/>
    <property type="match status" value="1"/>
</dbReference>
<dbReference type="RefSeq" id="WP_136141502.1">
    <property type="nucleotide sequence ID" value="NZ_CP039247.1"/>
</dbReference>
<organism evidence="2 3">
    <name type="scientific">Corynebacterium endometrii</name>
    <dbReference type="NCBI Taxonomy" id="2488819"/>
    <lineage>
        <taxon>Bacteria</taxon>
        <taxon>Bacillati</taxon>
        <taxon>Actinomycetota</taxon>
        <taxon>Actinomycetes</taxon>
        <taxon>Mycobacteriales</taxon>
        <taxon>Corynebacteriaceae</taxon>
        <taxon>Corynebacterium</taxon>
    </lineage>
</organism>
<keyword evidence="3" id="KW-1185">Reference proteome</keyword>
<dbReference type="KEGG" id="cee:CENDO_07695"/>
<accession>A0A4P7QGS9</accession>
<protein>
    <recommendedName>
        <fullName evidence="1">SAV-6107-like HEPN domain-containing protein</fullName>
    </recommendedName>
</protein>
<proteinExistence type="predicted"/>